<dbReference type="InterPro" id="IPR028661">
    <property type="entry name" value="Vps29"/>
</dbReference>
<dbReference type="FunFam" id="3.60.21.10:FF:000015">
    <property type="entry name" value="Vacuolar protein sorting-associated protein 29"/>
    <property type="match status" value="1"/>
</dbReference>
<comment type="similarity">
    <text evidence="1 5">Belongs to the VPS29 family.</text>
</comment>
<gene>
    <name evidence="7" type="ORF">BCR37DRAFT_352431</name>
</gene>
<dbReference type="NCBIfam" id="TIGR00040">
    <property type="entry name" value="yfcE"/>
    <property type="match status" value="1"/>
</dbReference>
<evidence type="ECO:0000313" key="8">
    <source>
        <dbReference type="Proteomes" id="UP000193685"/>
    </source>
</evidence>
<keyword evidence="4" id="KW-0653">Protein transport</keyword>
<reference evidence="7 8" key="1">
    <citation type="submission" date="2016-07" db="EMBL/GenBank/DDBJ databases">
        <title>Pervasive Adenine N6-methylation of Active Genes in Fungi.</title>
        <authorList>
            <consortium name="DOE Joint Genome Institute"/>
            <person name="Mondo S.J."/>
            <person name="Dannebaum R.O."/>
            <person name="Kuo R.C."/>
            <person name="Labutti K."/>
            <person name="Haridas S."/>
            <person name="Kuo A."/>
            <person name="Salamov A."/>
            <person name="Ahrendt S.R."/>
            <person name="Lipzen A."/>
            <person name="Sullivan W."/>
            <person name="Andreopoulos W.B."/>
            <person name="Clum A."/>
            <person name="Lindquist E."/>
            <person name="Daum C."/>
            <person name="Ramamoorthy G.K."/>
            <person name="Gryganskyi A."/>
            <person name="Culley D."/>
            <person name="Magnuson J.K."/>
            <person name="James T.Y."/>
            <person name="O'Malley M.A."/>
            <person name="Stajich J.E."/>
            <person name="Spatafora J.W."/>
            <person name="Visel A."/>
            <person name="Grigoriev I.V."/>
        </authorList>
    </citation>
    <scope>NUCLEOTIDE SEQUENCE [LARGE SCALE GENOMIC DNA]</scope>
    <source>
        <strain evidence="7 8">12-1054</strain>
    </source>
</reference>
<dbReference type="InterPro" id="IPR029052">
    <property type="entry name" value="Metallo-depent_PP-like"/>
</dbReference>
<dbReference type="OMA" id="IHGHQCI"/>
<dbReference type="GO" id="GO:0005829">
    <property type="term" value="C:cytosol"/>
    <property type="evidence" value="ECO:0007669"/>
    <property type="project" value="GOC"/>
</dbReference>
<dbReference type="Gene3D" id="3.60.21.10">
    <property type="match status" value="1"/>
</dbReference>
<dbReference type="EMBL" id="MCFI01000028">
    <property type="protein sequence ID" value="ORY74871.1"/>
    <property type="molecule type" value="Genomic_DNA"/>
</dbReference>
<feature type="domain" description="Calcineurin-like phosphoesterase" evidence="6">
    <location>
        <begin position="1"/>
        <end position="160"/>
    </location>
</feature>
<dbReference type="GeneID" id="63784726"/>
<keyword evidence="3" id="KW-0813">Transport</keyword>
<dbReference type="AlphaFoldDB" id="A0A1Y2ETI6"/>
<keyword evidence="8" id="KW-1185">Reference proteome</keyword>
<evidence type="ECO:0000256" key="3">
    <source>
        <dbReference type="ARBA" id="ARBA00022448"/>
    </source>
</evidence>
<accession>A0A1Y2ETI6</accession>
<evidence type="ECO:0000256" key="5">
    <source>
        <dbReference type="RuleBase" id="RU362040"/>
    </source>
</evidence>
<dbReference type="GO" id="GO:0042147">
    <property type="term" value="P:retrograde transport, endosome to Golgi"/>
    <property type="evidence" value="ECO:0007669"/>
    <property type="project" value="InterPro"/>
</dbReference>
<dbReference type="GO" id="GO:0030904">
    <property type="term" value="C:retromer complex"/>
    <property type="evidence" value="ECO:0007669"/>
    <property type="project" value="InterPro"/>
</dbReference>
<dbReference type="PANTHER" id="PTHR11124">
    <property type="entry name" value="VACUOLAR SORTING PROTEIN VPS29"/>
    <property type="match status" value="1"/>
</dbReference>
<comment type="caution">
    <text evidence="7">The sequence shown here is derived from an EMBL/GenBank/DDBJ whole genome shotgun (WGS) entry which is preliminary data.</text>
</comment>
<dbReference type="CDD" id="cd07394">
    <property type="entry name" value="MPP_Vps29"/>
    <property type="match status" value="1"/>
</dbReference>
<evidence type="ECO:0000259" key="6">
    <source>
        <dbReference type="Pfam" id="PF12850"/>
    </source>
</evidence>
<dbReference type="STRING" id="56484.A0A1Y2ETI6"/>
<dbReference type="InterPro" id="IPR000979">
    <property type="entry name" value="Phosphodiesterase_MJ0936/Vps29"/>
</dbReference>
<dbReference type="InterPro" id="IPR024654">
    <property type="entry name" value="Calcineurin-like_PHP_lpxH"/>
</dbReference>
<evidence type="ECO:0000256" key="4">
    <source>
        <dbReference type="ARBA" id="ARBA00022927"/>
    </source>
</evidence>
<name>A0A1Y2ETI6_PROLT</name>
<dbReference type="RefSeq" id="XP_040722177.1">
    <property type="nucleotide sequence ID" value="XM_040868127.1"/>
</dbReference>
<dbReference type="GO" id="GO:0031410">
    <property type="term" value="C:cytoplasmic vesicle"/>
    <property type="evidence" value="ECO:0007669"/>
    <property type="project" value="UniProtKB-ARBA"/>
</dbReference>
<evidence type="ECO:0000313" key="7">
    <source>
        <dbReference type="EMBL" id="ORY74871.1"/>
    </source>
</evidence>
<evidence type="ECO:0000256" key="1">
    <source>
        <dbReference type="ARBA" id="ARBA00005945"/>
    </source>
</evidence>
<proteinExistence type="inferred from homology"/>
<dbReference type="SUPFAM" id="SSF56300">
    <property type="entry name" value="Metallo-dependent phosphatases"/>
    <property type="match status" value="1"/>
</dbReference>
<protein>
    <recommendedName>
        <fullName evidence="2 5">Vacuolar protein sorting-associated protein 29</fullName>
    </recommendedName>
</protein>
<dbReference type="OrthoDB" id="10258130at2759"/>
<dbReference type="Proteomes" id="UP000193685">
    <property type="component" value="Unassembled WGS sequence"/>
</dbReference>
<dbReference type="Pfam" id="PF12850">
    <property type="entry name" value="Metallophos_2"/>
    <property type="match status" value="1"/>
</dbReference>
<dbReference type="GO" id="GO:0015031">
    <property type="term" value="P:protein transport"/>
    <property type="evidence" value="ECO:0007669"/>
    <property type="project" value="UniProtKB-KW"/>
</dbReference>
<evidence type="ECO:0000256" key="2">
    <source>
        <dbReference type="ARBA" id="ARBA00017767"/>
    </source>
</evidence>
<organism evidence="7 8">
    <name type="scientific">Protomyces lactucae-debilis</name>
    <dbReference type="NCBI Taxonomy" id="2754530"/>
    <lineage>
        <taxon>Eukaryota</taxon>
        <taxon>Fungi</taxon>
        <taxon>Dikarya</taxon>
        <taxon>Ascomycota</taxon>
        <taxon>Taphrinomycotina</taxon>
        <taxon>Taphrinomycetes</taxon>
        <taxon>Taphrinales</taxon>
        <taxon>Protomycetaceae</taxon>
        <taxon>Protomyces</taxon>
    </lineage>
</organism>
<sequence length="186" mass="20579">MLVLVIGDLYIPSRAADLPAKFKKLLVPNKIAQTLSTGNLSDHETYDFLRRIAPDLHVVKGDSDEQPNLPSSKTITHGPIRLGVINAHTIVPSGDSDALLIAARQMDVDVLIWGSTHRFEAYELEGKFFINPGSATGAVQSGWWPEGEEPTPTFVLMDISGSVLVLYVYQLIDDEVKVDKFRYEKS</sequence>